<evidence type="ECO:0000313" key="7">
    <source>
        <dbReference type="Proteomes" id="UP001284771"/>
    </source>
</evidence>
<keyword evidence="7" id="KW-1185">Reference proteome</keyword>
<dbReference type="RefSeq" id="WP_061785212.1">
    <property type="nucleotide sequence ID" value="NZ_CP040367.1"/>
</dbReference>
<dbReference type="AlphaFoldDB" id="A0A8I1MD99"/>
<organism evidence="4 6">
    <name type="scientific">Priestia flexa</name>
    <dbReference type="NCBI Taxonomy" id="86664"/>
    <lineage>
        <taxon>Bacteria</taxon>
        <taxon>Bacillati</taxon>
        <taxon>Bacillota</taxon>
        <taxon>Bacilli</taxon>
        <taxon>Bacillales</taxon>
        <taxon>Bacillaceae</taxon>
        <taxon>Priestia</taxon>
    </lineage>
</organism>
<evidence type="ECO:0000256" key="3">
    <source>
        <dbReference type="SAM" id="Phobius"/>
    </source>
</evidence>
<keyword evidence="3" id="KW-0812">Transmembrane</keyword>
<dbReference type="PROSITE" id="PS00409">
    <property type="entry name" value="PROKAR_NTER_METHYL"/>
    <property type="match status" value="1"/>
</dbReference>
<dbReference type="EMBL" id="JAWUZT010000028">
    <property type="protein sequence ID" value="MDW8516634.1"/>
    <property type="molecule type" value="Genomic_DNA"/>
</dbReference>
<evidence type="ECO:0000256" key="1">
    <source>
        <dbReference type="ARBA" id="ARBA00004241"/>
    </source>
</evidence>
<accession>A0A8I1MD99</accession>
<dbReference type="NCBIfam" id="TIGR02532">
    <property type="entry name" value="IV_pilin_GFxxxE"/>
    <property type="match status" value="1"/>
</dbReference>
<evidence type="ECO:0000256" key="2">
    <source>
        <dbReference type="ARBA" id="ARBA00023287"/>
    </source>
</evidence>
<dbReference type="Pfam" id="PF07963">
    <property type="entry name" value="N_methyl"/>
    <property type="match status" value="1"/>
</dbReference>
<dbReference type="GO" id="GO:0009986">
    <property type="term" value="C:cell surface"/>
    <property type="evidence" value="ECO:0007669"/>
    <property type="project" value="UniProtKB-SubCell"/>
</dbReference>
<name>A0A8I1MD99_9BACI</name>
<dbReference type="Proteomes" id="UP001284771">
    <property type="component" value="Unassembled WGS sequence"/>
</dbReference>
<dbReference type="Proteomes" id="UP000664578">
    <property type="component" value="Unassembled WGS sequence"/>
</dbReference>
<dbReference type="EMBL" id="JAEMWV010000001">
    <property type="protein sequence ID" value="MBN8250573.1"/>
    <property type="molecule type" value="Genomic_DNA"/>
</dbReference>
<evidence type="ECO:0000313" key="5">
    <source>
        <dbReference type="EMBL" id="MDW8516634.1"/>
    </source>
</evidence>
<dbReference type="InterPro" id="IPR045584">
    <property type="entry name" value="Pilin-like"/>
</dbReference>
<dbReference type="SUPFAM" id="SSF54523">
    <property type="entry name" value="Pili subunits"/>
    <property type="match status" value="1"/>
</dbReference>
<comment type="caution">
    <text evidence="4">The sequence shown here is derived from an EMBL/GenBank/DDBJ whole genome shotgun (WGS) entry which is preliminary data.</text>
</comment>
<feature type="transmembrane region" description="Helical" evidence="3">
    <location>
        <begin position="12"/>
        <end position="32"/>
    </location>
</feature>
<evidence type="ECO:0000313" key="6">
    <source>
        <dbReference type="Proteomes" id="UP000664578"/>
    </source>
</evidence>
<gene>
    <name evidence="4" type="ORF">JF537_03145</name>
    <name evidence="5" type="ORF">RIB56_10850</name>
</gene>
<proteinExistence type="predicted"/>
<evidence type="ECO:0000313" key="4">
    <source>
        <dbReference type="EMBL" id="MBN8250573.1"/>
    </source>
</evidence>
<dbReference type="Gene3D" id="3.30.700.10">
    <property type="entry name" value="Glycoprotein, Type 4 Pilin"/>
    <property type="match status" value="1"/>
</dbReference>
<keyword evidence="2" id="KW-0178">Competence</keyword>
<reference evidence="5" key="3">
    <citation type="submission" date="2024-05" db="EMBL/GenBank/DDBJ databases">
        <title>Draft genomic sequences of Priestia flexa CCM isolated from the soil of an abandoned mine contaminated by free cyanide in the high Andean zone of Tacna, Peru.</title>
        <authorList>
            <person name="Caceda Quiroz C.J."/>
            <person name="Maraza Chooque G.J."/>
            <person name="Fora Quispe G.L."/>
            <person name="Carpio Mamani M."/>
        </authorList>
    </citation>
    <scope>NUCLEOTIDE SEQUENCE</scope>
    <source>
        <strain evidence="5">CCM</strain>
    </source>
</reference>
<keyword evidence="3" id="KW-1133">Transmembrane helix</keyword>
<comment type="subcellular location">
    <subcellularLocation>
        <location evidence="1">Cell surface</location>
    </subcellularLocation>
</comment>
<dbReference type="GO" id="GO:0030420">
    <property type="term" value="P:establishment of competence for transformation"/>
    <property type="evidence" value="ECO:0007669"/>
    <property type="project" value="UniProtKB-KW"/>
</dbReference>
<reference evidence="7" key="2">
    <citation type="submission" date="2023-07" db="EMBL/GenBank/DDBJ databases">
        <title>Draft genomic sequences of Priestia flexa CCM isolated from the soil of an abandoned mine contaminated by free cyanide in the high Andean zone of Tacna, Peru.</title>
        <authorList>
            <person name="Caceda Quiroz C.J."/>
            <person name="Maraza Chooque G.J."/>
            <person name="Fora Quispe G.L."/>
            <person name="Carpio Mamani M."/>
        </authorList>
    </citation>
    <scope>NUCLEOTIDE SEQUENCE [LARGE SCALE GENOMIC DNA]</scope>
    <source>
        <strain evidence="7">CCM</strain>
    </source>
</reference>
<protein>
    <submittedName>
        <fullName evidence="4">Prepilin-type N-terminal cleavage/methylation domain-containing protein</fullName>
    </submittedName>
</protein>
<reference evidence="4" key="1">
    <citation type="submission" date="2020-12" db="EMBL/GenBank/DDBJ databases">
        <title>PHA producing bacteria isolated from mangrove.</title>
        <authorList>
            <person name="Zheng W."/>
            <person name="Yu S."/>
            <person name="Huang Y."/>
        </authorList>
    </citation>
    <scope>NUCLEOTIDE SEQUENCE</scope>
    <source>
        <strain evidence="4">GN22-4</strain>
    </source>
</reference>
<sequence>MMKKFLKNEKGLTLIELLAVIVILGIIAAIAIPSIGGIIQKSREDAVKADALQAINSAKVYMSSNTTSTGGSTTTITSTQLEPYLDVENEDFTVTNVIYDGSDYKFNGTGKAGSVTLTFTNATTKQIKADNKKDTRVIGDSGTNSTADSKQ</sequence>
<dbReference type="InterPro" id="IPR012902">
    <property type="entry name" value="N_methyl_site"/>
</dbReference>
<keyword evidence="3" id="KW-0472">Membrane</keyword>